<dbReference type="AlphaFoldDB" id="A0AAV5I6P9"/>
<sequence>MGQSPSVYLDRDHYTSDRFSYMSSPANVSSDSGELAKEVAVNLDYTEEIPDECLAYIFQFLGTGDRKRCSLVCKRWLRVDGQSRYRLSLNAQSEIVGSLPSIFTRFDSVTKLALRCERKSISVNDDALVLISTRCRNLGRLKLRGCREITDCGMARFAENCKNLKKLSCGSCMFGAKALNAVLNNCANLEELSVKRLRGIQEGAEAIEPGAAASSLQSICLKELINAQPFESLVVGSKKLKSLIIIRCLGDWNRVLEMIGKQNGSSNSLMEIHLERLQVSDLGLTAISKCPNIENLHVVKTPDCTNFGIVSVMEHCRLLKKLHIDGWRMNRIGDESLIAVAKHCSNLQELVLIGVNATLEGLRAIAGNCLKLERLALCGSATIGDPELLCIAAKCVSLKKLCVKGCPISDIGIAALAWGCPNLVKIKVKKCIRVSSGIGEWLRERRGSVVVNMDASDIDSGFDASGSDGGAHESGTEFPQVVSQVNGAVASTSNNGRLASLRTKFAFLAGRNLVACPFRRCSNGEDSSSRNL</sequence>
<dbReference type="InterPro" id="IPR032675">
    <property type="entry name" value="LRR_dom_sf"/>
</dbReference>
<keyword evidence="4" id="KW-1185">Reference proteome</keyword>
<dbReference type="Pfam" id="PF25372">
    <property type="entry name" value="DUF7885"/>
    <property type="match status" value="1"/>
</dbReference>
<dbReference type="PANTHER" id="PTHR13318">
    <property type="entry name" value="PARTNER OF PAIRED, ISOFORM B-RELATED"/>
    <property type="match status" value="1"/>
</dbReference>
<organism evidence="3 4">
    <name type="scientific">Rubroshorea leprosula</name>
    <dbReference type="NCBI Taxonomy" id="152421"/>
    <lineage>
        <taxon>Eukaryota</taxon>
        <taxon>Viridiplantae</taxon>
        <taxon>Streptophyta</taxon>
        <taxon>Embryophyta</taxon>
        <taxon>Tracheophyta</taxon>
        <taxon>Spermatophyta</taxon>
        <taxon>Magnoliopsida</taxon>
        <taxon>eudicotyledons</taxon>
        <taxon>Gunneridae</taxon>
        <taxon>Pentapetalae</taxon>
        <taxon>rosids</taxon>
        <taxon>malvids</taxon>
        <taxon>Malvales</taxon>
        <taxon>Dipterocarpaceae</taxon>
        <taxon>Rubroshorea</taxon>
    </lineage>
</organism>
<dbReference type="InterPro" id="IPR006553">
    <property type="entry name" value="Leu-rich_rpt_Cys-con_subtyp"/>
</dbReference>
<dbReference type="EMBL" id="BPVZ01000008">
    <property type="protein sequence ID" value="GKU94800.1"/>
    <property type="molecule type" value="Genomic_DNA"/>
</dbReference>
<dbReference type="Gene3D" id="1.20.1280.50">
    <property type="match status" value="1"/>
</dbReference>
<evidence type="ECO:0008006" key="5">
    <source>
        <dbReference type="Google" id="ProtNLM"/>
    </source>
</evidence>
<proteinExistence type="predicted"/>
<gene>
    <name evidence="3" type="ORF">SLEP1_g8237</name>
</gene>
<dbReference type="Pfam" id="PF12937">
    <property type="entry name" value="F-box-like"/>
    <property type="match status" value="1"/>
</dbReference>
<dbReference type="InterPro" id="IPR036047">
    <property type="entry name" value="F-box-like_dom_sf"/>
</dbReference>
<dbReference type="SMART" id="SM00367">
    <property type="entry name" value="LRR_CC"/>
    <property type="match status" value="8"/>
</dbReference>
<dbReference type="SUPFAM" id="SSF52047">
    <property type="entry name" value="RNI-like"/>
    <property type="match status" value="1"/>
</dbReference>
<accession>A0AAV5I6P9</accession>
<evidence type="ECO:0000259" key="2">
    <source>
        <dbReference type="Pfam" id="PF25372"/>
    </source>
</evidence>
<dbReference type="FunFam" id="1.20.1280.50:FF:000005">
    <property type="entry name" value="F-box/LRR-repeat protein 3 isoform X1"/>
    <property type="match status" value="1"/>
</dbReference>
<protein>
    <recommendedName>
        <fullName evidence="5">F-box domain-containing protein</fullName>
    </recommendedName>
</protein>
<evidence type="ECO:0000259" key="1">
    <source>
        <dbReference type="Pfam" id="PF12937"/>
    </source>
</evidence>
<dbReference type="SUPFAM" id="SSF81383">
    <property type="entry name" value="F-box domain"/>
    <property type="match status" value="1"/>
</dbReference>
<reference evidence="3 4" key="1">
    <citation type="journal article" date="2021" name="Commun. Biol.">
        <title>The genome of Shorea leprosula (Dipterocarpaceae) highlights the ecological relevance of drought in aseasonal tropical rainforests.</title>
        <authorList>
            <person name="Ng K.K.S."/>
            <person name="Kobayashi M.J."/>
            <person name="Fawcett J.A."/>
            <person name="Hatakeyama M."/>
            <person name="Paape T."/>
            <person name="Ng C.H."/>
            <person name="Ang C.C."/>
            <person name="Tnah L.H."/>
            <person name="Lee C.T."/>
            <person name="Nishiyama T."/>
            <person name="Sese J."/>
            <person name="O'Brien M.J."/>
            <person name="Copetti D."/>
            <person name="Mohd Noor M.I."/>
            <person name="Ong R.C."/>
            <person name="Putra M."/>
            <person name="Sireger I.Z."/>
            <person name="Indrioko S."/>
            <person name="Kosugi Y."/>
            <person name="Izuno A."/>
            <person name="Isagi Y."/>
            <person name="Lee S.L."/>
            <person name="Shimizu K.K."/>
        </authorList>
    </citation>
    <scope>NUCLEOTIDE SEQUENCE [LARGE SCALE GENOMIC DNA]</scope>
    <source>
        <strain evidence="3">214</strain>
    </source>
</reference>
<name>A0AAV5I6P9_9ROSI</name>
<dbReference type="PANTHER" id="PTHR13318:SF133">
    <property type="entry name" value="F-BOX PROTEIN SKIP2"/>
    <property type="match status" value="1"/>
</dbReference>
<dbReference type="InterPro" id="IPR001810">
    <property type="entry name" value="F-box_dom"/>
</dbReference>
<feature type="domain" description="F-box" evidence="1">
    <location>
        <begin position="48"/>
        <end position="78"/>
    </location>
</feature>
<dbReference type="GO" id="GO:0019005">
    <property type="term" value="C:SCF ubiquitin ligase complex"/>
    <property type="evidence" value="ECO:0007669"/>
    <property type="project" value="TreeGrafter"/>
</dbReference>
<feature type="domain" description="F-box/LRR-repeat protein 15-like leucin rich repeat" evidence="2">
    <location>
        <begin position="278"/>
        <end position="445"/>
    </location>
</feature>
<dbReference type="Proteomes" id="UP001054252">
    <property type="component" value="Unassembled WGS sequence"/>
</dbReference>
<evidence type="ECO:0000313" key="3">
    <source>
        <dbReference type="EMBL" id="GKU94800.1"/>
    </source>
</evidence>
<evidence type="ECO:0000313" key="4">
    <source>
        <dbReference type="Proteomes" id="UP001054252"/>
    </source>
</evidence>
<dbReference type="FunFam" id="3.80.10.10:FF:000449">
    <property type="entry name" value="F-box protein SKIP2"/>
    <property type="match status" value="1"/>
</dbReference>
<dbReference type="CDD" id="cd22159">
    <property type="entry name" value="F-box_AtTIR1-like"/>
    <property type="match status" value="1"/>
</dbReference>
<dbReference type="GO" id="GO:0031146">
    <property type="term" value="P:SCF-dependent proteasomal ubiquitin-dependent protein catabolic process"/>
    <property type="evidence" value="ECO:0007669"/>
    <property type="project" value="TreeGrafter"/>
</dbReference>
<dbReference type="InterPro" id="IPR057207">
    <property type="entry name" value="FBXL15_LRR"/>
</dbReference>
<comment type="caution">
    <text evidence="3">The sequence shown here is derived from an EMBL/GenBank/DDBJ whole genome shotgun (WGS) entry which is preliminary data.</text>
</comment>
<dbReference type="GO" id="GO:0005737">
    <property type="term" value="C:cytoplasm"/>
    <property type="evidence" value="ECO:0007669"/>
    <property type="project" value="UniProtKB-ARBA"/>
</dbReference>
<dbReference type="Gene3D" id="3.80.10.10">
    <property type="entry name" value="Ribonuclease Inhibitor"/>
    <property type="match status" value="2"/>
</dbReference>